<comment type="caution">
    <text evidence="1">The sequence shown here is derived from an EMBL/GenBank/DDBJ whole genome shotgun (WGS) entry which is preliminary data.</text>
</comment>
<keyword evidence="2" id="KW-1185">Reference proteome</keyword>
<dbReference type="RefSeq" id="WP_283734346.1">
    <property type="nucleotide sequence ID" value="NZ_CP125968.1"/>
</dbReference>
<accession>A0AAW9AE99</accession>
<sequence>MKETEAPTLSHKQVAATCFNQVWDLLEKEVRTPEEKEQMIHLCHSSFWHWTQAEECTETNLSIGYWQLSRVYAVVGQGENALNYAKRCIAVSEEASLAPFYIGYGYEAAARACNVLGRNEESQSYKDLAYECAEKMIDEDSKKLLVSDLESLK</sequence>
<evidence type="ECO:0000313" key="1">
    <source>
        <dbReference type="EMBL" id="MDW0117461.1"/>
    </source>
</evidence>
<evidence type="ECO:0000313" key="2">
    <source>
        <dbReference type="Proteomes" id="UP001271648"/>
    </source>
</evidence>
<organism evidence="1 2">
    <name type="scientific">Sporosarcina thermotolerans</name>
    <dbReference type="NCBI Taxonomy" id="633404"/>
    <lineage>
        <taxon>Bacteria</taxon>
        <taxon>Bacillati</taxon>
        <taxon>Bacillota</taxon>
        <taxon>Bacilli</taxon>
        <taxon>Bacillales</taxon>
        <taxon>Caryophanaceae</taxon>
        <taxon>Sporosarcina</taxon>
    </lineage>
</organism>
<protein>
    <submittedName>
        <fullName evidence="1">Uncharacterized protein</fullName>
    </submittedName>
</protein>
<gene>
    <name evidence="1" type="ORF">QTL97_10985</name>
</gene>
<proteinExistence type="predicted"/>
<dbReference type="SUPFAM" id="SSF48452">
    <property type="entry name" value="TPR-like"/>
    <property type="match status" value="1"/>
</dbReference>
<dbReference type="EMBL" id="JAUBDJ010000006">
    <property type="protein sequence ID" value="MDW0117461.1"/>
    <property type="molecule type" value="Genomic_DNA"/>
</dbReference>
<reference evidence="1 2" key="1">
    <citation type="submission" date="2023-06" db="EMBL/GenBank/DDBJ databases">
        <title>Sporosarcina sp. nov., isolated from Korean traditional fermented seafood 'Jeotgal'.</title>
        <authorList>
            <person name="Yang A.I."/>
            <person name="Shin N.-R."/>
        </authorList>
    </citation>
    <scope>NUCLEOTIDE SEQUENCE [LARGE SCALE GENOMIC DNA]</scope>
    <source>
        <strain evidence="1 2">KCTC43456</strain>
    </source>
</reference>
<dbReference type="AlphaFoldDB" id="A0AAW9AE99"/>
<dbReference type="InterPro" id="IPR011990">
    <property type="entry name" value="TPR-like_helical_dom_sf"/>
</dbReference>
<dbReference type="Proteomes" id="UP001271648">
    <property type="component" value="Unassembled WGS sequence"/>
</dbReference>
<name>A0AAW9AE99_9BACL</name>